<evidence type="ECO:0000256" key="2">
    <source>
        <dbReference type="SAM" id="SignalP"/>
    </source>
</evidence>
<sequence>MRALPTTHVLFFSLFAAVAIAHGSDDDRKAPQPDASTLKNEDSKEERLSMTSPVACRSIEGFEDFERLPGAALTADEKLLIYYHPLNYRIVKTGNSNHIHLTQAGQIRRRGEKAVLLRKENLLDFELKVDFPPNPIYLKNIVSLKGLKPGEYDYDLILRDKHAPTQLAKDTLPFRIVAPAFPKDEETAKSADQRSSARTKSRSRLRKASHARAKRPTRRSRRSPGQ</sequence>
<name>A0AAU7CBU6_9BACT</name>
<feature type="signal peptide" evidence="2">
    <location>
        <begin position="1"/>
        <end position="21"/>
    </location>
</feature>
<dbReference type="AlphaFoldDB" id="A0AAU7CBU6"/>
<evidence type="ECO:0000256" key="1">
    <source>
        <dbReference type="SAM" id="MobiDB-lite"/>
    </source>
</evidence>
<feature type="compositionally biased region" description="Basic and acidic residues" evidence="1">
    <location>
        <begin position="39"/>
        <end position="48"/>
    </location>
</feature>
<feature type="region of interest" description="Disordered" evidence="1">
    <location>
        <begin position="183"/>
        <end position="226"/>
    </location>
</feature>
<dbReference type="RefSeq" id="WP_406695363.1">
    <property type="nucleotide sequence ID" value="NZ_CP155447.1"/>
</dbReference>
<dbReference type="EMBL" id="CP155447">
    <property type="protein sequence ID" value="XBH02622.1"/>
    <property type="molecule type" value="Genomic_DNA"/>
</dbReference>
<feature type="compositionally biased region" description="Basic and acidic residues" evidence="1">
    <location>
        <begin position="183"/>
        <end position="192"/>
    </location>
</feature>
<evidence type="ECO:0008006" key="4">
    <source>
        <dbReference type="Google" id="ProtNLM"/>
    </source>
</evidence>
<feature type="compositionally biased region" description="Basic residues" evidence="1">
    <location>
        <begin position="197"/>
        <end position="226"/>
    </location>
</feature>
<organism evidence="3">
    <name type="scientific">Singulisphaera sp. Ch08</name>
    <dbReference type="NCBI Taxonomy" id="3120278"/>
    <lineage>
        <taxon>Bacteria</taxon>
        <taxon>Pseudomonadati</taxon>
        <taxon>Planctomycetota</taxon>
        <taxon>Planctomycetia</taxon>
        <taxon>Isosphaerales</taxon>
        <taxon>Isosphaeraceae</taxon>
        <taxon>Singulisphaera</taxon>
    </lineage>
</organism>
<keyword evidence="2" id="KW-0732">Signal</keyword>
<evidence type="ECO:0000313" key="3">
    <source>
        <dbReference type="EMBL" id="XBH02622.1"/>
    </source>
</evidence>
<accession>A0AAU7CBU6</accession>
<reference evidence="3" key="1">
    <citation type="submission" date="2024-05" db="EMBL/GenBank/DDBJ databases">
        <title>Planctomycetes of the genus Singulisphaera possess chitinolytic capabilities.</title>
        <authorList>
            <person name="Ivanova A."/>
        </authorList>
    </citation>
    <scope>NUCLEOTIDE SEQUENCE</scope>
    <source>
        <strain evidence="3">Ch08T</strain>
    </source>
</reference>
<gene>
    <name evidence="3" type="ORF">V5E97_30500</name>
</gene>
<feature type="chain" id="PRO_5043582559" description="DUF2846 domain-containing protein" evidence="2">
    <location>
        <begin position="22"/>
        <end position="226"/>
    </location>
</feature>
<proteinExistence type="predicted"/>
<feature type="region of interest" description="Disordered" evidence="1">
    <location>
        <begin position="24"/>
        <end position="51"/>
    </location>
</feature>
<protein>
    <recommendedName>
        <fullName evidence="4">DUF2846 domain-containing protein</fullName>
    </recommendedName>
</protein>